<feature type="compositionally biased region" description="Polar residues" evidence="1">
    <location>
        <begin position="32"/>
        <end position="54"/>
    </location>
</feature>
<accession>A0A8B8EEZ8</accession>
<feature type="compositionally biased region" description="Low complexity" evidence="1">
    <location>
        <begin position="55"/>
        <end position="70"/>
    </location>
</feature>
<dbReference type="PANTHER" id="PTHR34203">
    <property type="entry name" value="METHYLTRANSFERASE, FKBM FAMILY PROTEIN"/>
    <property type="match status" value="1"/>
</dbReference>
<feature type="domain" description="Methyltransferase FkbM" evidence="2">
    <location>
        <begin position="185"/>
        <end position="350"/>
    </location>
</feature>
<sequence length="387" mass="43583">MLGWLLSRTSETVQICLLFTVAKQKEHHVKSNSEGAGSRSSNTVAGSLLYSSGPQQQDGNTQQIFTQQQQSGIKMSFQQEPPQQRPQQDTNTRKIFYAETTGSKVALWTHDLVAWRQNTTLCDRPVVDTPSVLRTPAGPVAMSVYDPTKDIWVSRKIIRTGDFDGNKRQLVFSLLESNPDVNFIDVGCNIGVYTLTMAKMGRQVLCIDALYLNVEHVCSSVVQNNFQNSITIVMNALSNSKGSVQLGVDSKNYGGTFVDEDAGEIKRRKGGTVTGDHYTSITSVIMDDLLQLPVIQNFKKPFIKMDIEGFEWKALERAELLFKTLDVQGVFMEWIFHTGKESGVKITDFMIRHNLYPHAQLTPTTYKPLDVSQRGKWNFMDILWLKK</sequence>
<evidence type="ECO:0000259" key="2">
    <source>
        <dbReference type="Pfam" id="PF05050"/>
    </source>
</evidence>
<evidence type="ECO:0000313" key="4">
    <source>
        <dbReference type="RefSeq" id="XP_022338166.1"/>
    </source>
</evidence>
<dbReference type="Proteomes" id="UP000694844">
    <property type="component" value="Chromosome 5"/>
</dbReference>
<dbReference type="InterPro" id="IPR006342">
    <property type="entry name" value="FkbM_mtfrase"/>
</dbReference>
<reference evidence="4" key="1">
    <citation type="submission" date="2025-08" db="UniProtKB">
        <authorList>
            <consortium name="RefSeq"/>
        </authorList>
    </citation>
    <scope>IDENTIFICATION</scope>
    <source>
        <tissue evidence="4">Whole sample</tissue>
    </source>
</reference>
<dbReference type="NCBIfam" id="TIGR01444">
    <property type="entry name" value="fkbM_fam"/>
    <property type="match status" value="1"/>
</dbReference>
<proteinExistence type="predicted"/>
<keyword evidence="3" id="KW-1185">Reference proteome</keyword>
<name>A0A8B8EEZ8_CRAVI</name>
<feature type="region of interest" description="Disordered" evidence="1">
    <location>
        <begin position="28"/>
        <end position="71"/>
    </location>
</feature>
<protein>
    <submittedName>
        <fullName evidence="4">Uncharacterized protein LOC111133795 isoform X1</fullName>
    </submittedName>
</protein>
<dbReference type="Gene3D" id="3.40.50.150">
    <property type="entry name" value="Vaccinia Virus protein VP39"/>
    <property type="match status" value="1"/>
</dbReference>
<dbReference type="SUPFAM" id="SSF53335">
    <property type="entry name" value="S-adenosyl-L-methionine-dependent methyltransferases"/>
    <property type="match status" value="1"/>
</dbReference>
<dbReference type="Pfam" id="PF05050">
    <property type="entry name" value="Methyltransf_21"/>
    <property type="match status" value="1"/>
</dbReference>
<dbReference type="KEGG" id="cvn:111133795"/>
<dbReference type="OrthoDB" id="430136at2759"/>
<dbReference type="InterPro" id="IPR029063">
    <property type="entry name" value="SAM-dependent_MTases_sf"/>
</dbReference>
<evidence type="ECO:0000313" key="3">
    <source>
        <dbReference type="Proteomes" id="UP000694844"/>
    </source>
</evidence>
<organism evidence="3 4">
    <name type="scientific">Crassostrea virginica</name>
    <name type="common">Eastern oyster</name>
    <dbReference type="NCBI Taxonomy" id="6565"/>
    <lineage>
        <taxon>Eukaryota</taxon>
        <taxon>Metazoa</taxon>
        <taxon>Spiralia</taxon>
        <taxon>Lophotrochozoa</taxon>
        <taxon>Mollusca</taxon>
        <taxon>Bivalvia</taxon>
        <taxon>Autobranchia</taxon>
        <taxon>Pteriomorphia</taxon>
        <taxon>Ostreida</taxon>
        <taxon>Ostreoidea</taxon>
        <taxon>Ostreidae</taxon>
        <taxon>Crassostrea</taxon>
    </lineage>
</organism>
<dbReference type="GeneID" id="111133795"/>
<dbReference type="InterPro" id="IPR052514">
    <property type="entry name" value="SAM-dependent_MTase"/>
</dbReference>
<dbReference type="PANTHER" id="PTHR34203:SF15">
    <property type="entry name" value="SLL1173 PROTEIN"/>
    <property type="match status" value="1"/>
</dbReference>
<dbReference type="RefSeq" id="XP_022338166.1">
    <property type="nucleotide sequence ID" value="XM_022482458.1"/>
</dbReference>
<evidence type="ECO:0000256" key="1">
    <source>
        <dbReference type="SAM" id="MobiDB-lite"/>
    </source>
</evidence>
<gene>
    <name evidence="4" type="primary">LOC111133795</name>
</gene>
<dbReference type="AlphaFoldDB" id="A0A8B8EEZ8"/>